<dbReference type="EMBL" id="FOVI01000001">
    <property type="protein sequence ID" value="SFN12562.1"/>
    <property type="molecule type" value="Genomic_DNA"/>
</dbReference>
<feature type="chain" id="PRO_5011659108" description="DUF4421 domain-containing protein" evidence="1">
    <location>
        <begin position="20"/>
        <end position="312"/>
    </location>
</feature>
<evidence type="ECO:0000313" key="3">
    <source>
        <dbReference type="Proteomes" id="UP000199036"/>
    </source>
</evidence>
<dbReference type="Proteomes" id="UP000199036">
    <property type="component" value="Unassembled WGS sequence"/>
</dbReference>
<organism evidence="2 3">
    <name type="scientific">Paenimyroides ummariense</name>
    <dbReference type="NCBI Taxonomy" id="913024"/>
    <lineage>
        <taxon>Bacteria</taxon>
        <taxon>Pseudomonadati</taxon>
        <taxon>Bacteroidota</taxon>
        <taxon>Flavobacteriia</taxon>
        <taxon>Flavobacteriales</taxon>
        <taxon>Flavobacteriaceae</taxon>
        <taxon>Paenimyroides</taxon>
    </lineage>
</organism>
<dbReference type="InterPro" id="IPR025535">
    <property type="entry name" value="DUF4421"/>
</dbReference>
<evidence type="ECO:0008006" key="4">
    <source>
        <dbReference type="Google" id="ProtNLM"/>
    </source>
</evidence>
<evidence type="ECO:0000313" key="2">
    <source>
        <dbReference type="EMBL" id="SFN12562.1"/>
    </source>
</evidence>
<dbReference type="OrthoDB" id="669053at2"/>
<name>A0A1I4WGZ9_9FLAO</name>
<dbReference type="STRING" id="913024.SAMN05421741_101213"/>
<feature type="signal peptide" evidence="1">
    <location>
        <begin position="1"/>
        <end position="19"/>
    </location>
</feature>
<reference evidence="3" key="1">
    <citation type="submission" date="2016-10" db="EMBL/GenBank/DDBJ databases">
        <authorList>
            <person name="Varghese N."/>
            <person name="Submissions S."/>
        </authorList>
    </citation>
    <scope>NUCLEOTIDE SEQUENCE [LARGE SCALE GENOMIC DNA]</scope>
    <source>
        <strain evidence="3">DS-12</strain>
    </source>
</reference>
<dbReference type="RefSeq" id="WP_091517686.1">
    <property type="nucleotide sequence ID" value="NZ_FOVI01000001.1"/>
</dbReference>
<evidence type="ECO:0000256" key="1">
    <source>
        <dbReference type="SAM" id="SignalP"/>
    </source>
</evidence>
<gene>
    <name evidence="2" type="ORF">SAMN05421741_101213</name>
</gene>
<keyword evidence="1" id="KW-0732">Signal</keyword>
<keyword evidence="3" id="KW-1185">Reference proteome</keyword>
<protein>
    <recommendedName>
        <fullName evidence="4">DUF4421 domain-containing protein</fullName>
    </recommendedName>
</protein>
<dbReference type="Pfam" id="PF14391">
    <property type="entry name" value="DUF4421"/>
    <property type="match status" value="1"/>
</dbReference>
<proteinExistence type="predicted"/>
<accession>A0A1I4WGZ9</accession>
<sequence>MGKLILFCIICFCCNRVLAQQDTLQPYMVSYNEKMVGSITYQNSSNTFFMTYEDGADSYKAEFIPNTQQRLVAGLSYKMIDVSIGFTPNFMKNDASKLESNNFNLGFRFNYKKWYQSVTFINQKGFFVDFNHLERFYLPRFRSTKLGGTTSYVFNDKFSYKTIFNQNQWQLKSAGSFVPNFSVYYTNLTSKDTPDHVHIDMYTFSLAPSYHYNWVISQKFLVSAGLLLGAGINIADKEVTPLYEASMNIKLGYNTDSFFTYLGINSTSFFQEEEKNEFYDSFADVKLAVGYRFDPPKKFKKLYNDVTRRIGF</sequence>
<dbReference type="AlphaFoldDB" id="A0A1I4WGZ9"/>